<protein>
    <submittedName>
        <fullName evidence="1">Uncharacterized protein</fullName>
    </submittedName>
</protein>
<sequence length="73" mass="8204">MEFGLAAFQYGARLGQVENTFRETPRKYVHVGLDGSHPWLPTLPESVLNLSCSDLTDIAMENLLKGRRNSQVK</sequence>
<reference evidence="2" key="1">
    <citation type="journal article" date="2019" name="Int. J. Syst. Evol. Microbiol.">
        <title>The Global Catalogue of Microorganisms (GCM) 10K type strain sequencing project: providing services to taxonomists for standard genome sequencing and annotation.</title>
        <authorList>
            <consortium name="The Broad Institute Genomics Platform"/>
            <consortium name="The Broad Institute Genome Sequencing Center for Infectious Disease"/>
            <person name="Wu L."/>
            <person name="Ma J."/>
        </authorList>
    </citation>
    <scope>NUCLEOTIDE SEQUENCE [LARGE SCALE GENOMIC DNA]</scope>
    <source>
        <strain evidence="2">KCTC 22280</strain>
    </source>
</reference>
<accession>A0ABQ3AS19</accession>
<evidence type="ECO:0000313" key="1">
    <source>
        <dbReference type="EMBL" id="GGY65466.1"/>
    </source>
</evidence>
<gene>
    <name evidence="1" type="ORF">GCM10007071_10270</name>
</gene>
<dbReference type="Proteomes" id="UP000601597">
    <property type="component" value="Unassembled WGS sequence"/>
</dbReference>
<keyword evidence="2" id="KW-1185">Reference proteome</keyword>
<comment type="caution">
    <text evidence="1">The sequence shown here is derived from an EMBL/GenBank/DDBJ whole genome shotgun (WGS) entry which is preliminary data.</text>
</comment>
<organism evidence="1 2">
    <name type="scientific">Marinobacter zhanjiangensis</name>
    <dbReference type="NCBI Taxonomy" id="578215"/>
    <lineage>
        <taxon>Bacteria</taxon>
        <taxon>Pseudomonadati</taxon>
        <taxon>Pseudomonadota</taxon>
        <taxon>Gammaproteobacteria</taxon>
        <taxon>Pseudomonadales</taxon>
        <taxon>Marinobacteraceae</taxon>
        <taxon>Marinobacter</taxon>
    </lineage>
</organism>
<proteinExistence type="predicted"/>
<name>A0ABQ3AS19_9GAMM</name>
<evidence type="ECO:0000313" key="2">
    <source>
        <dbReference type="Proteomes" id="UP000601597"/>
    </source>
</evidence>
<dbReference type="EMBL" id="BMXV01000002">
    <property type="protein sequence ID" value="GGY65466.1"/>
    <property type="molecule type" value="Genomic_DNA"/>
</dbReference>